<accession>A0A6P8EWT6</accession>
<dbReference type="OrthoDB" id="10063988at2759"/>
<dbReference type="InterPro" id="IPR055355">
    <property type="entry name" value="ZP-C"/>
</dbReference>
<dbReference type="PANTHER" id="PTHR14002">
    <property type="entry name" value="ENDOGLIN/TGF-BETA RECEPTOR TYPE III"/>
    <property type="match status" value="1"/>
</dbReference>
<keyword evidence="3" id="KW-0325">Glycoprotein</keyword>
<dbReference type="KEGG" id="char:116218603"/>
<keyword evidence="1" id="KW-0732">Signal</keyword>
<dbReference type="Pfam" id="PF00100">
    <property type="entry name" value="Zona_pellucida"/>
    <property type="match status" value="1"/>
</dbReference>
<evidence type="ECO:0000259" key="5">
    <source>
        <dbReference type="PROSITE" id="PS51034"/>
    </source>
</evidence>
<protein>
    <submittedName>
        <fullName evidence="7">ZP domain-containing protein-like</fullName>
    </submittedName>
</protein>
<evidence type="ECO:0000313" key="7">
    <source>
        <dbReference type="RefSeq" id="XP_031416561.1"/>
    </source>
</evidence>
<dbReference type="InterPro" id="IPR001507">
    <property type="entry name" value="ZP_dom"/>
</dbReference>
<evidence type="ECO:0000313" key="6">
    <source>
        <dbReference type="Proteomes" id="UP000515152"/>
    </source>
</evidence>
<evidence type="ECO:0000256" key="1">
    <source>
        <dbReference type="ARBA" id="ARBA00022729"/>
    </source>
</evidence>
<dbReference type="InterPro" id="IPR042235">
    <property type="entry name" value="ZP-C_dom"/>
</dbReference>
<dbReference type="Proteomes" id="UP000515152">
    <property type="component" value="Chromosome 23"/>
</dbReference>
<name>A0A6P8EWT6_CLUHA</name>
<evidence type="ECO:0000256" key="4">
    <source>
        <dbReference type="SAM" id="Phobius"/>
    </source>
</evidence>
<keyword evidence="4" id="KW-0812">Transmembrane</keyword>
<keyword evidence="6" id="KW-1185">Reference proteome</keyword>
<dbReference type="GeneID" id="116218603"/>
<dbReference type="AlphaFoldDB" id="A0A6P8EWT6"/>
<dbReference type="SMART" id="SM00241">
    <property type="entry name" value="ZP"/>
    <property type="match status" value="1"/>
</dbReference>
<evidence type="ECO:0000256" key="2">
    <source>
        <dbReference type="ARBA" id="ARBA00023157"/>
    </source>
</evidence>
<dbReference type="Gene3D" id="2.60.40.3210">
    <property type="entry name" value="Zona pellucida, ZP-N domain"/>
    <property type="match status" value="1"/>
</dbReference>
<proteinExistence type="predicted"/>
<keyword evidence="2" id="KW-1015">Disulfide bond</keyword>
<dbReference type="RefSeq" id="XP_031416561.1">
    <property type="nucleotide sequence ID" value="XM_031560701.1"/>
</dbReference>
<feature type="transmembrane region" description="Helical" evidence="4">
    <location>
        <begin position="404"/>
        <end position="427"/>
    </location>
</feature>
<evidence type="ECO:0000256" key="3">
    <source>
        <dbReference type="ARBA" id="ARBA00023180"/>
    </source>
</evidence>
<dbReference type="Gene3D" id="2.60.40.4100">
    <property type="entry name" value="Zona pellucida, ZP-C domain"/>
    <property type="match status" value="1"/>
</dbReference>
<feature type="domain" description="ZP" evidence="5">
    <location>
        <begin position="105"/>
        <end position="351"/>
    </location>
</feature>
<gene>
    <name evidence="7" type="primary">LOC116218603</name>
</gene>
<sequence length="437" mass="47644">MGTVGETEVDGPAMAEGTGLLMAEGTGLVMVEGTGLLMAEGTGLVMVEVARFFSPALEAVAAGVEAGRLSWDVQGSEDRFPAYFFVLQLASKSGVEANPDEMEVICLENSMELVLNKSGRIGLSAEYLRLGDSNCTLYSNGTHLLSNMSLDACGTVMEDDGVDLIFTNEVVSFNESDAVVVRDPLVEIEFSCKYPKQSSVTLDFLGHRPPVNFTQRGFGTFTLQFEFFESSTFSLAKDPSTYPLEFDLGDMMYMQIQSFTSVPNTVLFAESCTATPSDDPNSASKYPIIKDGCKVDQTVQLYANGQQSEVQFAMEAFKFIGLHEQVFIRCSVILCKADTNSSRCSQGCTEGLRLPAGHIAASSEHTIRKREAPFQTANHVILQGPLRLRRSLTKQVAVNMDPNIMLTIGAFVAAVAMACGVMLYRTWKSSDKYERMV</sequence>
<dbReference type="PROSITE" id="PS51034">
    <property type="entry name" value="ZP_2"/>
    <property type="match status" value="1"/>
</dbReference>
<dbReference type="InterPro" id="IPR048290">
    <property type="entry name" value="ZP_chr"/>
</dbReference>
<keyword evidence="4" id="KW-1133">Transmembrane helix</keyword>
<keyword evidence="4" id="KW-0472">Membrane</keyword>
<dbReference type="PANTHER" id="PTHR14002:SF59">
    <property type="entry name" value="CUB AND ZONA PELLUCIDA-LIKE DOMAIN-CONTAINING PROTEIN 1-RELATED"/>
    <property type="match status" value="1"/>
</dbReference>
<dbReference type="Pfam" id="PF23344">
    <property type="entry name" value="ZP-N"/>
    <property type="match status" value="1"/>
</dbReference>
<dbReference type="PRINTS" id="PR00023">
    <property type="entry name" value="ZPELLUCIDA"/>
</dbReference>
<dbReference type="InterPro" id="IPR055356">
    <property type="entry name" value="ZP-N"/>
</dbReference>
<organism evidence="6 7">
    <name type="scientific">Clupea harengus</name>
    <name type="common">Atlantic herring</name>
    <dbReference type="NCBI Taxonomy" id="7950"/>
    <lineage>
        <taxon>Eukaryota</taxon>
        <taxon>Metazoa</taxon>
        <taxon>Chordata</taxon>
        <taxon>Craniata</taxon>
        <taxon>Vertebrata</taxon>
        <taxon>Euteleostomi</taxon>
        <taxon>Actinopterygii</taxon>
        <taxon>Neopterygii</taxon>
        <taxon>Teleostei</taxon>
        <taxon>Clupei</taxon>
        <taxon>Clupeiformes</taxon>
        <taxon>Clupeoidei</taxon>
        <taxon>Clupeidae</taxon>
        <taxon>Clupea</taxon>
    </lineage>
</organism>
<reference evidence="7" key="1">
    <citation type="submission" date="2025-08" db="UniProtKB">
        <authorList>
            <consortium name="RefSeq"/>
        </authorList>
    </citation>
    <scope>IDENTIFICATION</scope>
</reference>